<organism evidence="10 11">
    <name type="scientific">Streptomyces boetiae</name>
    <dbReference type="NCBI Taxonomy" id="3075541"/>
    <lineage>
        <taxon>Bacteria</taxon>
        <taxon>Bacillati</taxon>
        <taxon>Actinomycetota</taxon>
        <taxon>Actinomycetes</taxon>
        <taxon>Kitasatosporales</taxon>
        <taxon>Streptomycetaceae</taxon>
        <taxon>Streptomyces</taxon>
    </lineage>
</organism>
<feature type="compositionally biased region" description="Basic and acidic residues" evidence="6">
    <location>
        <begin position="206"/>
        <end position="219"/>
    </location>
</feature>
<evidence type="ECO:0000256" key="5">
    <source>
        <dbReference type="ARBA" id="ARBA00023136"/>
    </source>
</evidence>
<dbReference type="PANTHER" id="PTHR36115:SF4">
    <property type="entry name" value="MEMBRANE PROTEIN"/>
    <property type="match status" value="1"/>
</dbReference>
<sequence>MSSPPAGSPPSGSAGGGPGPNWYPDPSIPGYIRYWNGTSWVPGSSRPEPREGEALPTPPAGAAAPQPAPAPAVPPARDETQPFFFDEEAPEPAPRAEPAPSGGALPELRQRGDVAPVRRDTGEGQRLTWGSDEDVSTSPVAAAGRVDPRGQFGRTPADGSPAPAAPPAASLPPAATPSPAPAAPPPVPQPTPPVPRQPEPAAVPEPDAREDTAALRRADLPPAASWERQVRDLAQQAPGQPPAQPGPAQPVAPPAAQPPAAGPQQGVPAPQPHVPPQANVPPQAGPGQAQAPQPGVPAQGGAPAPGYGYPPQQGAAPGYGYPHQQPGVPPQGGQAPGGYGYPREPAAQSPFLQSHQGSPLTMVGQFQAPEQAYPAGLGRRLLARVLDALPPAAAAVVIGLPMLSDAQDHIDAQVEAAERAGVNETIWLIDGTTGGYLAAVLGVFLGVTLLLEALPMALWGTTPGKALCRLKVLTVGNQEKPSFGAALLRWLLYHLLALVAVLGLVSLIMGARDRPWRQAWHDKAVDTFVAGARKPAPAQPAPPGAPGRV</sequence>
<feature type="transmembrane region" description="Helical" evidence="7">
    <location>
        <begin position="490"/>
        <end position="511"/>
    </location>
</feature>
<feature type="region of interest" description="Disordered" evidence="6">
    <location>
        <begin position="1"/>
        <end position="357"/>
    </location>
</feature>
<feature type="transmembrane region" description="Helical" evidence="7">
    <location>
        <begin position="436"/>
        <end position="459"/>
    </location>
</feature>
<comment type="subcellular location">
    <subcellularLocation>
        <location evidence="1">Cell membrane</location>
        <topology evidence="1">Multi-pass membrane protein</topology>
    </subcellularLocation>
</comment>
<dbReference type="InterPro" id="IPR010432">
    <property type="entry name" value="RDD"/>
</dbReference>
<dbReference type="RefSeq" id="WP_311630787.1">
    <property type="nucleotide sequence ID" value="NZ_JAVREN010000015.1"/>
</dbReference>
<dbReference type="InterPro" id="IPR018929">
    <property type="entry name" value="DUF2510"/>
</dbReference>
<evidence type="ECO:0000259" key="8">
    <source>
        <dbReference type="Pfam" id="PF06271"/>
    </source>
</evidence>
<feature type="compositionally biased region" description="Pro residues" evidence="6">
    <location>
        <begin position="269"/>
        <end position="279"/>
    </location>
</feature>
<feature type="compositionally biased region" description="Low complexity" evidence="6">
    <location>
        <begin position="1"/>
        <end position="12"/>
    </location>
</feature>
<feature type="domain" description="DUF2510" evidence="9">
    <location>
        <begin position="20"/>
        <end position="50"/>
    </location>
</feature>
<protein>
    <submittedName>
        <fullName evidence="10">RDD family protein</fullName>
    </submittedName>
</protein>
<evidence type="ECO:0000313" key="10">
    <source>
        <dbReference type="EMBL" id="MDT0307840.1"/>
    </source>
</evidence>
<keyword evidence="5 7" id="KW-0472">Membrane</keyword>
<evidence type="ECO:0000313" key="11">
    <source>
        <dbReference type="Proteomes" id="UP001183388"/>
    </source>
</evidence>
<keyword evidence="3 7" id="KW-0812">Transmembrane</keyword>
<name>A0ABU2L8E5_9ACTN</name>
<evidence type="ECO:0000256" key="7">
    <source>
        <dbReference type="SAM" id="Phobius"/>
    </source>
</evidence>
<gene>
    <name evidence="10" type="ORF">RM780_12825</name>
</gene>
<comment type="caution">
    <text evidence="10">The sequence shown here is derived from an EMBL/GenBank/DDBJ whole genome shotgun (WGS) entry which is preliminary data.</text>
</comment>
<evidence type="ECO:0000256" key="6">
    <source>
        <dbReference type="SAM" id="MobiDB-lite"/>
    </source>
</evidence>
<feature type="compositionally biased region" description="Pro residues" evidence="6">
    <location>
        <begin position="239"/>
        <end position="261"/>
    </location>
</feature>
<dbReference type="Proteomes" id="UP001183388">
    <property type="component" value="Unassembled WGS sequence"/>
</dbReference>
<dbReference type="Pfam" id="PF10708">
    <property type="entry name" value="DUF2510"/>
    <property type="match status" value="1"/>
</dbReference>
<feature type="compositionally biased region" description="Pro residues" evidence="6">
    <location>
        <begin position="163"/>
        <end position="203"/>
    </location>
</feature>
<feature type="compositionally biased region" description="Basic and acidic residues" evidence="6">
    <location>
        <begin position="108"/>
        <end position="123"/>
    </location>
</feature>
<dbReference type="InterPro" id="IPR051791">
    <property type="entry name" value="Pra-immunoreactive"/>
</dbReference>
<keyword evidence="4 7" id="KW-1133">Transmembrane helix</keyword>
<reference evidence="11" key="1">
    <citation type="submission" date="2023-07" db="EMBL/GenBank/DDBJ databases">
        <title>30 novel species of actinomycetes from the DSMZ collection.</title>
        <authorList>
            <person name="Nouioui I."/>
        </authorList>
    </citation>
    <scope>NUCLEOTIDE SEQUENCE [LARGE SCALE GENOMIC DNA]</scope>
    <source>
        <strain evidence="11">DSM 44917</strain>
    </source>
</reference>
<evidence type="ECO:0000256" key="4">
    <source>
        <dbReference type="ARBA" id="ARBA00022989"/>
    </source>
</evidence>
<keyword evidence="11" id="KW-1185">Reference proteome</keyword>
<feature type="compositionally biased region" description="Low complexity" evidence="6">
    <location>
        <begin position="280"/>
        <end position="326"/>
    </location>
</feature>
<evidence type="ECO:0000256" key="1">
    <source>
        <dbReference type="ARBA" id="ARBA00004651"/>
    </source>
</evidence>
<keyword evidence="2" id="KW-1003">Cell membrane</keyword>
<dbReference type="Pfam" id="PF06271">
    <property type="entry name" value="RDD"/>
    <property type="match status" value="1"/>
</dbReference>
<accession>A0ABU2L8E5</accession>
<dbReference type="EMBL" id="JAVREN010000015">
    <property type="protein sequence ID" value="MDT0307840.1"/>
    <property type="molecule type" value="Genomic_DNA"/>
</dbReference>
<feature type="domain" description="RDD" evidence="8">
    <location>
        <begin position="375"/>
        <end position="524"/>
    </location>
</feature>
<evidence type="ECO:0000256" key="3">
    <source>
        <dbReference type="ARBA" id="ARBA00022692"/>
    </source>
</evidence>
<evidence type="ECO:0000256" key="2">
    <source>
        <dbReference type="ARBA" id="ARBA00022475"/>
    </source>
</evidence>
<proteinExistence type="predicted"/>
<evidence type="ECO:0000259" key="9">
    <source>
        <dbReference type="Pfam" id="PF10708"/>
    </source>
</evidence>
<dbReference type="PANTHER" id="PTHR36115">
    <property type="entry name" value="PROLINE-RICH ANTIGEN HOMOLOG-RELATED"/>
    <property type="match status" value="1"/>
</dbReference>